<dbReference type="GO" id="GO:0008990">
    <property type="term" value="F:rRNA (guanine-N2-)-methyltransferase activity"/>
    <property type="evidence" value="ECO:0007669"/>
    <property type="project" value="TreeGrafter"/>
</dbReference>
<dbReference type="PANTHER" id="PTHR47313">
    <property type="entry name" value="RIBOSOMAL RNA LARGE SUBUNIT METHYLTRANSFERASE K/L"/>
    <property type="match status" value="1"/>
</dbReference>
<dbReference type="InterPro" id="IPR054170">
    <property type="entry name" value="RlmL_1st"/>
</dbReference>
<dbReference type="PROSITE" id="PS00092">
    <property type="entry name" value="N6_MTASE"/>
    <property type="match status" value="1"/>
</dbReference>
<evidence type="ECO:0000259" key="4">
    <source>
        <dbReference type="PROSITE" id="PS51165"/>
    </source>
</evidence>
<evidence type="ECO:0000313" key="6">
    <source>
        <dbReference type="Proteomes" id="UP000010473"/>
    </source>
</evidence>
<dbReference type="PROSITE" id="PS01261">
    <property type="entry name" value="UPF0020"/>
    <property type="match status" value="1"/>
</dbReference>
<dbReference type="KEGG" id="scs:Sta7437_4228"/>
<dbReference type="Pfam" id="PF02926">
    <property type="entry name" value="THUMP"/>
    <property type="match status" value="1"/>
</dbReference>
<dbReference type="EMBL" id="CP003653">
    <property type="protein sequence ID" value="AFZ37701.1"/>
    <property type="molecule type" value="Genomic_DNA"/>
</dbReference>
<accession>K9XZY7</accession>
<dbReference type="Gene3D" id="3.40.50.150">
    <property type="entry name" value="Vaccinia Virus protein VP39"/>
    <property type="match status" value="1"/>
</dbReference>
<keyword evidence="6" id="KW-1185">Reference proteome</keyword>
<dbReference type="GO" id="GO:0070043">
    <property type="term" value="F:rRNA (guanine-N7-)-methyltransferase activity"/>
    <property type="evidence" value="ECO:0007669"/>
    <property type="project" value="TreeGrafter"/>
</dbReference>
<evidence type="ECO:0000256" key="3">
    <source>
        <dbReference type="PROSITE-ProRule" id="PRU00529"/>
    </source>
</evidence>
<sequence>MNNYFATVARGLEEIAAQELEKIGAKNVRPDFTGVYFQGDQTLLYRVNLWSRIIFRVLVPIAEIKSYNAEQLYRNVQNIDWSEYLNPEMTLAVNCTGKNSNLNHTHFTALQIKNAIVDQQQKQFGERSNIQTDHPDLLVNAHINNNFCTISLDSSGSSLHRRGYRPAMGLAPLKETLAVALLDMAEWKPNLPFLDPLCGSGTLPIEAALKALNIAPGLSRKFGFQSWLDFDSTLWQQLITEAKNNQLTQLPQPIFGSDRDADVIELAQINAQNCGLENQIEFYQQELATIEAPTSEGVIICNPPYGQRIGNTEELGELYKLLGDIFKQRFKGWTAYVLTGNKELSKKIGLRTSRRLAVYNGSIPCTLLKYELY</sequence>
<dbReference type="OrthoDB" id="9809404at2"/>
<proteinExistence type="predicted"/>
<protein>
    <submittedName>
        <fullName evidence="5">rRNA (Guanine-N(2)-)-methyltransferase</fullName>
    </submittedName>
</protein>
<dbReference type="GO" id="GO:0003723">
    <property type="term" value="F:RNA binding"/>
    <property type="evidence" value="ECO:0007669"/>
    <property type="project" value="UniProtKB-UniRule"/>
</dbReference>
<dbReference type="Pfam" id="PF01170">
    <property type="entry name" value="UPF0020"/>
    <property type="match status" value="1"/>
</dbReference>
<dbReference type="InterPro" id="IPR029063">
    <property type="entry name" value="SAM-dependent_MTases_sf"/>
</dbReference>
<dbReference type="PROSITE" id="PS51165">
    <property type="entry name" value="THUMP"/>
    <property type="match status" value="1"/>
</dbReference>
<dbReference type="STRING" id="111780.Sta7437_4228"/>
<dbReference type="SUPFAM" id="SSF53335">
    <property type="entry name" value="S-adenosyl-L-methionine-dependent methyltransferases"/>
    <property type="match status" value="1"/>
</dbReference>
<evidence type="ECO:0000313" key="5">
    <source>
        <dbReference type="EMBL" id="AFZ37701.1"/>
    </source>
</evidence>
<dbReference type="InterPro" id="IPR002052">
    <property type="entry name" value="DNA_methylase_N6_adenine_CS"/>
</dbReference>
<dbReference type="PANTHER" id="PTHR47313:SF1">
    <property type="entry name" value="RIBOSOMAL RNA LARGE SUBUNIT METHYLTRANSFERASE K_L"/>
    <property type="match status" value="1"/>
</dbReference>
<dbReference type="Pfam" id="PF22020">
    <property type="entry name" value="RlmL_1st"/>
    <property type="match status" value="1"/>
</dbReference>
<reference evidence="6" key="1">
    <citation type="journal article" date="2013" name="Proc. Natl. Acad. Sci. U.S.A.">
        <title>Improving the coverage of the cyanobacterial phylum using diversity-driven genome sequencing.</title>
        <authorList>
            <person name="Shih P.M."/>
            <person name="Wu D."/>
            <person name="Latifi A."/>
            <person name="Axen S.D."/>
            <person name="Fewer D.P."/>
            <person name="Talla E."/>
            <person name="Calteau A."/>
            <person name="Cai F."/>
            <person name="Tandeau de Marsac N."/>
            <person name="Rippka R."/>
            <person name="Herdman M."/>
            <person name="Sivonen K."/>
            <person name="Coursin T."/>
            <person name="Laurent T."/>
            <person name="Goodwin L."/>
            <person name="Nolan M."/>
            <person name="Davenport K.W."/>
            <person name="Han C.S."/>
            <person name="Rubin E.M."/>
            <person name="Eisen J.A."/>
            <person name="Woyke T."/>
            <person name="Gugger M."/>
            <person name="Kerfeld C.A."/>
        </authorList>
    </citation>
    <scope>NUCLEOTIDE SEQUENCE [LARGE SCALE GENOMIC DNA]</scope>
    <source>
        <strain evidence="6">ATCC 29371 / PCC 7437</strain>
    </source>
</reference>
<keyword evidence="3" id="KW-0694">RNA-binding</keyword>
<dbReference type="Proteomes" id="UP000010473">
    <property type="component" value="Chromosome"/>
</dbReference>
<dbReference type="PATRIC" id="fig|111780.3.peg.4382"/>
<dbReference type="RefSeq" id="WP_015195355.1">
    <property type="nucleotide sequence ID" value="NC_019748.1"/>
</dbReference>
<evidence type="ECO:0000256" key="2">
    <source>
        <dbReference type="ARBA" id="ARBA00022679"/>
    </source>
</evidence>
<dbReference type="SMART" id="SM00981">
    <property type="entry name" value="THUMP"/>
    <property type="match status" value="1"/>
</dbReference>
<dbReference type="CDD" id="cd11715">
    <property type="entry name" value="THUMP_AdoMetMT"/>
    <property type="match status" value="1"/>
</dbReference>
<dbReference type="InterPro" id="IPR000241">
    <property type="entry name" value="RlmKL-like_Mtase"/>
</dbReference>
<dbReference type="eggNOG" id="COG0116">
    <property type="taxonomic scope" value="Bacteria"/>
</dbReference>
<dbReference type="AlphaFoldDB" id="K9XZY7"/>
<evidence type="ECO:0000256" key="1">
    <source>
        <dbReference type="ARBA" id="ARBA00022603"/>
    </source>
</evidence>
<organism evidence="5 6">
    <name type="scientific">Stanieria cyanosphaera (strain ATCC 29371 / PCC 7437)</name>
    <dbReference type="NCBI Taxonomy" id="111780"/>
    <lineage>
        <taxon>Bacteria</taxon>
        <taxon>Bacillati</taxon>
        <taxon>Cyanobacteriota</taxon>
        <taxon>Cyanophyceae</taxon>
        <taxon>Pleurocapsales</taxon>
        <taxon>Dermocarpellaceae</taxon>
        <taxon>Stanieria</taxon>
    </lineage>
</organism>
<keyword evidence="2" id="KW-0808">Transferase</keyword>
<name>K9XZY7_STAC7</name>
<keyword evidence="1" id="KW-0489">Methyltransferase</keyword>
<feature type="domain" description="THUMP" evidence="4">
    <location>
        <begin position="43"/>
        <end position="154"/>
    </location>
</feature>
<dbReference type="InterPro" id="IPR053943">
    <property type="entry name" value="RlmKL-like_Mtase_CS"/>
</dbReference>
<gene>
    <name evidence="5" type="ordered locus">Sta7437_4228</name>
</gene>
<dbReference type="Gene3D" id="3.30.2130.30">
    <property type="match status" value="1"/>
</dbReference>
<dbReference type="HOGENOM" id="CLU_032119_3_0_3"/>
<dbReference type="InterPro" id="IPR004114">
    <property type="entry name" value="THUMP_dom"/>
</dbReference>